<reference evidence="1 2" key="1">
    <citation type="submission" date="2016-10" db="EMBL/GenBank/DDBJ databases">
        <title>Reductive evolution of mitochondrial metabolism and differential evolution of invasion-related proteins in Cryptosporidium.</title>
        <authorList>
            <person name="Liu S."/>
            <person name="Roellig D.M."/>
            <person name="Guo Y."/>
            <person name="Li N."/>
            <person name="Frace M.A."/>
            <person name="Tang K."/>
            <person name="Zhang L."/>
            <person name="Feng Y."/>
            <person name="Xiao L."/>
        </authorList>
    </citation>
    <scope>NUCLEOTIDE SEQUENCE [LARGE SCALE GENOMIC DNA]</scope>
    <source>
        <strain evidence="1">39726</strain>
    </source>
</reference>
<sequence>MRLSSGEMRSRSNGSSTLSNILRQYSDSVSEGEGVGYIGIEWKGPFPLHNTIIQHIKRVQLLIGKSPSLVYGVIPNIKYGYIGLENVLYVFPLEETVQKISKRDPSVGSSIDRRSISRMKSTSSNFDPEFDDKAICDGSVLTIVFPFSIKNVTGAFPRVGIFHTDVEYLLCVITENSVHILALKFDNFNLNNDHSQVYNDDGVVSRGAGLIKVPIMKIGGKDVGMLQCSLPGSQTSKFHSLHGTLDGRFFFLEENSSSIYELVYQSSEGWITPYCYIHSHQIYSSFAKELLLKYTFLRFMPRSFSIKKISLAPCGFMAILDTSQNIYLAAYVNDINNKAALSKILPWGRTVNSLGYWASNLDISTFFLPTDWDDYISPELQNIEKLPVKNENLNLENFGLGFLNKYDSKKFSSPSSLRVVAMLRKKDLFDIFSKVPGNPLSKKNEESSSMQSVRTEYQKLFEINDLQLFFTSEYNLSLSLFTNNGTRLQFQCSKKPNEEMPSIQSVINGFRFEPETFFESPKKKIQTEKLQNQPKSSSSQPDDLIFGFWLTYVLPISTSCNDNSSISNSYYRNGLTIITRNITSYTFQNLNTNTDFSRAPNKSISQIELRLFSSLPAEIGITSNSNFGNSILNNQNSPAFNIRYNGNFSYSTSQSSRGEPIIIELDEQVKAIHEFNSFSEDIDSNNNNNNLEDFPISTGKKNIASPNVFLEYGGNPLGNNKRQHDLLGWVKDRCIVFLGETKYFFLVLKWNGLQQIIGASGLFMQLLQSPLSSNTNSSQFRRLVHPEDSFLTNEHLYLTSPWIEALSGAIAFDLKSVLEFPPFYKYENNMYLQLTPQILETCFSKLQSLLNILSRSQNIIGNEIFDPFVLPTVPSSIYRPFDKILSEELDKDYSKHLKDSTTFLLKSITYITNFLLQIVRFLTVFAASPHELKNYTFKTFEKHDQNLLTEMPLLYLIVSNQGVSQIKKLVESFSINILEGISQQDNPIIDLNFVTQIKLLYKKIGWLLNAKSNQIMKRLALIADLSMEVGDQQYNNYFKKATMIERISSRNLPPIGGFSLPPYKYWEYFQADPSQNEYFKEIFSSLLLKPLHKVEETTLLLLDCISHFEHLLTEQLKIKQNLIGSDSQDEFNSQNFNIYFLHIEQMIKAWSNSLCDTFLELIDVRNQSSSEMNTNLIRPLILLTINQPLKTLFSSCFNPKILETCVGHLLKDLIPVMINKLIVTFGEDKKRKSCCCQILLKDLVEICKYDSTQRTKYSDKSLLGLIAISLIKPFKSLNTNEQLKDYNWNSFSSFLSGLVIDSNYSPYYFILSAIYLLEDPHESSSGYIRCASILSELSLNNNVLCGSHCTNFRARIETLKLLKEICISGMGKGLISADMNVSQLLPRLLTEPNLDRNQFQLDHSLEYAISNTEGIISVCSSLQLPLLEYIEKLAFSQSQALNQLIEILSRQVFTCSELVSLINSNQYIEPFLIISTLLESNAFTKKEDNNIEDICSQISDYLLQTLIPPKDHIIYSHFQDRDTVFKLPILNTFFDFNGYDNFSESIQMLLEFIQAPLINITGSSLLGSLSIAPKTYLSVGLSNQEIFEKYDLFQQIYSITAILEFVNYYILRTSQNIDPYDLSQLPKCISIQLWKKYWSVPYDMLFDVYLSLLDSSLSSNSSSDPFMLIFNRIKILEPPEFKNELVSSYHDSFILHLRKCIIGILKSWLENRKLFPVSQNHIFMANNFLISTLNYLQKTYPRDQSQELINTVENIQLELQS</sequence>
<organism evidence="1 2">
    <name type="scientific">Cryptosporidium ubiquitum</name>
    <dbReference type="NCBI Taxonomy" id="857276"/>
    <lineage>
        <taxon>Eukaryota</taxon>
        <taxon>Sar</taxon>
        <taxon>Alveolata</taxon>
        <taxon>Apicomplexa</taxon>
        <taxon>Conoidasida</taxon>
        <taxon>Coccidia</taxon>
        <taxon>Eucoccidiorida</taxon>
        <taxon>Eimeriorina</taxon>
        <taxon>Cryptosporidiidae</taxon>
        <taxon>Cryptosporidium</taxon>
    </lineage>
</organism>
<dbReference type="OrthoDB" id="338970at2759"/>
<dbReference type="VEuPathDB" id="CryptoDB:cubi_00991"/>
<evidence type="ECO:0000313" key="2">
    <source>
        <dbReference type="Proteomes" id="UP000186176"/>
    </source>
</evidence>
<proteinExistence type="predicted"/>
<comment type="caution">
    <text evidence="1">The sequence shown here is derived from an EMBL/GenBank/DDBJ whole genome shotgun (WGS) entry which is preliminary data.</text>
</comment>
<evidence type="ECO:0000313" key="1">
    <source>
        <dbReference type="EMBL" id="OII70846.1"/>
    </source>
</evidence>
<keyword evidence="2" id="KW-1185">Reference proteome</keyword>
<name>A0A1J4M9F5_9CRYT</name>
<dbReference type="GeneID" id="39977782"/>
<dbReference type="RefSeq" id="XP_028872954.1">
    <property type="nucleotide sequence ID" value="XM_029018003.1"/>
</dbReference>
<accession>A0A1J4M9F5</accession>
<dbReference type="Proteomes" id="UP000186176">
    <property type="component" value="Unassembled WGS sequence"/>
</dbReference>
<gene>
    <name evidence="1" type="ORF">cubi_00991</name>
</gene>
<dbReference type="EMBL" id="LRBP01000039">
    <property type="protein sequence ID" value="OII70846.1"/>
    <property type="molecule type" value="Genomic_DNA"/>
</dbReference>
<protein>
    <submittedName>
        <fullName evidence="1">Uncharacterized protein</fullName>
    </submittedName>
</protein>